<gene>
    <name evidence="3" type="primary">frr</name>
    <name evidence="5" type="ORF">A2828_03810</name>
</gene>
<dbReference type="AlphaFoldDB" id="A0A1G2PHP8"/>
<dbReference type="InterPro" id="IPR002661">
    <property type="entry name" value="Ribosome_recyc_fac"/>
</dbReference>
<proteinExistence type="inferred from homology"/>
<evidence type="ECO:0000256" key="1">
    <source>
        <dbReference type="ARBA" id="ARBA00005912"/>
    </source>
</evidence>
<name>A0A1G2PHP8_9BACT</name>
<accession>A0A1G2PHP8</accession>
<dbReference type="SUPFAM" id="SSF55194">
    <property type="entry name" value="Ribosome recycling factor, RRF"/>
    <property type="match status" value="1"/>
</dbReference>
<comment type="function">
    <text evidence="3">Responsible for the release of ribosomes from messenger RNA at the termination of protein biosynthesis. May increase the efficiency of translation by recycling ribosomes from one round of translation to another.</text>
</comment>
<dbReference type="GO" id="GO:0005737">
    <property type="term" value="C:cytoplasm"/>
    <property type="evidence" value="ECO:0007669"/>
    <property type="project" value="UniProtKB-SubCell"/>
</dbReference>
<dbReference type="PANTHER" id="PTHR20982">
    <property type="entry name" value="RIBOSOME RECYCLING FACTOR"/>
    <property type="match status" value="1"/>
</dbReference>
<evidence type="ECO:0000313" key="5">
    <source>
        <dbReference type="EMBL" id="OHA47141.1"/>
    </source>
</evidence>
<keyword evidence="3" id="KW-0963">Cytoplasm</keyword>
<comment type="caution">
    <text evidence="5">The sequence shown here is derived from an EMBL/GenBank/DDBJ whole genome shotgun (WGS) entry which is preliminary data.</text>
</comment>
<dbReference type="Proteomes" id="UP000178869">
    <property type="component" value="Unassembled WGS sequence"/>
</dbReference>
<dbReference type="InterPro" id="IPR036191">
    <property type="entry name" value="RRF_sf"/>
</dbReference>
<evidence type="ECO:0000256" key="2">
    <source>
        <dbReference type="ARBA" id="ARBA00022917"/>
    </source>
</evidence>
<keyword evidence="2 3" id="KW-0648">Protein biosynthesis</keyword>
<dbReference type="InterPro" id="IPR023584">
    <property type="entry name" value="Ribosome_recyc_fac_dom"/>
</dbReference>
<dbReference type="GO" id="GO:0043023">
    <property type="term" value="F:ribosomal large subunit binding"/>
    <property type="evidence" value="ECO:0007669"/>
    <property type="project" value="TreeGrafter"/>
</dbReference>
<evidence type="ECO:0000256" key="3">
    <source>
        <dbReference type="HAMAP-Rule" id="MF_00040"/>
    </source>
</evidence>
<dbReference type="FunFam" id="3.30.1360.40:FF:000001">
    <property type="entry name" value="Ribosome-recycling factor"/>
    <property type="match status" value="1"/>
</dbReference>
<dbReference type="Pfam" id="PF01765">
    <property type="entry name" value="RRF"/>
    <property type="match status" value="1"/>
</dbReference>
<dbReference type="Gene3D" id="1.10.132.20">
    <property type="entry name" value="Ribosome-recycling factor"/>
    <property type="match status" value="1"/>
</dbReference>
<reference evidence="5 6" key="1">
    <citation type="journal article" date="2016" name="Nat. Commun.">
        <title>Thousands of microbial genomes shed light on interconnected biogeochemical processes in an aquifer system.</title>
        <authorList>
            <person name="Anantharaman K."/>
            <person name="Brown C.T."/>
            <person name="Hug L.A."/>
            <person name="Sharon I."/>
            <person name="Castelle C.J."/>
            <person name="Probst A.J."/>
            <person name="Thomas B.C."/>
            <person name="Singh A."/>
            <person name="Wilkins M.J."/>
            <person name="Karaoz U."/>
            <person name="Brodie E.L."/>
            <person name="Williams K.H."/>
            <person name="Hubbard S.S."/>
            <person name="Banfield J.F."/>
        </authorList>
    </citation>
    <scope>NUCLEOTIDE SEQUENCE [LARGE SCALE GENOMIC DNA]</scope>
</reference>
<organism evidence="5 6">
    <name type="scientific">Candidatus Terrybacteria bacterium RIFCSPHIGHO2_01_FULL_43_35</name>
    <dbReference type="NCBI Taxonomy" id="1802361"/>
    <lineage>
        <taxon>Bacteria</taxon>
        <taxon>Candidatus Terryibacteriota</taxon>
    </lineage>
</organism>
<dbReference type="GO" id="GO:0006415">
    <property type="term" value="P:translational termination"/>
    <property type="evidence" value="ECO:0007669"/>
    <property type="project" value="UniProtKB-UniRule"/>
</dbReference>
<dbReference type="PANTHER" id="PTHR20982:SF3">
    <property type="entry name" value="MITOCHONDRIAL RIBOSOME RECYCLING FACTOR PSEUDO 1"/>
    <property type="match status" value="1"/>
</dbReference>
<comment type="subcellular location">
    <subcellularLocation>
        <location evidence="3">Cytoplasm</location>
    </subcellularLocation>
</comment>
<protein>
    <recommendedName>
        <fullName evidence="3">Ribosome-recycling factor</fullName>
        <shortName evidence="3">RRF</shortName>
    </recommendedName>
    <alternativeName>
        <fullName evidence="3">Ribosome-releasing factor</fullName>
    </alternativeName>
</protein>
<evidence type="ECO:0000259" key="4">
    <source>
        <dbReference type="Pfam" id="PF01765"/>
    </source>
</evidence>
<feature type="domain" description="Ribosome recycling factor" evidence="4">
    <location>
        <begin position="19"/>
        <end position="182"/>
    </location>
</feature>
<dbReference type="HAMAP" id="MF_00040">
    <property type="entry name" value="RRF"/>
    <property type="match status" value="1"/>
</dbReference>
<evidence type="ECO:0000313" key="6">
    <source>
        <dbReference type="Proteomes" id="UP000178869"/>
    </source>
</evidence>
<sequence length="184" mass="20902">MQNLVKNLESHLALIEQKFSNDLHALRTDRANPALVEEIVVDAYQSRMKIKELASVTIPEARVIVIQPWDKSIISAVNKALEVSDLGTSPVIQGEIIRIVLPSMNEERRKELTKLVGKKIEEAKISIRQAREGAIKVLDEQQKENIISEDEKFKTRDVIQKKVDACQQRLISLGQEKENEILTI</sequence>
<dbReference type="NCBIfam" id="TIGR00496">
    <property type="entry name" value="frr"/>
    <property type="match status" value="1"/>
</dbReference>
<dbReference type="EMBL" id="MHSR01000008">
    <property type="protein sequence ID" value="OHA47141.1"/>
    <property type="molecule type" value="Genomic_DNA"/>
</dbReference>
<comment type="similarity">
    <text evidence="1 3">Belongs to the RRF family.</text>
</comment>
<dbReference type="Gene3D" id="3.30.1360.40">
    <property type="match status" value="1"/>
</dbReference>